<sequence>MLKPFKWLKPLRSVLKSTIITFLLISLSVGLSGAWWNFGGGGEEEKKPARESILPQGEAITDPTALLRYSLPFDNYQARKLQSSIEDIAFQLRGKRWGKISGDVKTASRVINSKTDKLLAGVPEENREQAEALIPEIKQKLNELREVVEKQDVEQVWLTRRDLLETLDEFEALFVKEFPFSIPEEYADLPKLKGRARVEVETNKGNLTVVVDGYSAPISAGNFIDLVDRGFYDGLEFNRVNDFAVQTGDPPGPEEGFVNPETGEYRAIPLEVLVEGDERPVYGATLEELGRYQEQPVLPFSANGAVAIARPSGDPNGGSSQFFFFKFDSELTPPGFNFMDGRYAIFGYTVEGDEILEDIEEGDQVISARVIDGLENLERPTQTAVSGNDEARS</sequence>
<feature type="coiled-coil region" evidence="5">
    <location>
        <begin position="127"/>
        <end position="154"/>
    </location>
</feature>
<dbReference type="EMBL" id="CP042326">
    <property type="protein sequence ID" value="QDZ41300.1"/>
    <property type="molecule type" value="Genomic_DNA"/>
</dbReference>
<keyword evidence="8" id="KW-1185">Reference proteome</keyword>
<keyword evidence="5" id="KW-0175">Coiled coil</keyword>
<keyword evidence="3" id="KW-0697">Rotamase</keyword>
<dbReference type="Proteomes" id="UP000318453">
    <property type="component" value="Chromosome"/>
</dbReference>
<gene>
    <name evidence="7" type="ORF">FRE64_15955</name>
</gene>
<dbReference type="Gene3D" id="1.20.120.290">
    <property type="entry name" value="Oxygen-evolving enhancer protein 3 (PsbQ), four-helix up-down bundle"/>
    <property type="match status" value="1"/>
</dbReference>
<dbReference type="InterPro" id="IPR029000">
    <property type="entry name" value="Cyclophilin-like_dom_sf"/>
</dbReference>
<dbReference type="EC" id="5.2.1.8" evidence="1"/>
<dbReference type="InterPro" id="IPR002130">
    <property type="entry name" value="Cyclophilin-type_PPIase_dom"/>
</dbReference>
<dbReference type="InterPro" id="IPR048563">
    <property type="entry name" value="CYP38_PsbQ-like"/>
</dbReference>
<dbReference type="PROSITE" id="PS50072">
    <property type="entry name" value="CSA_PPIASE_2"/>
    <property type="match status" value="1"/>
</dbReference>
<protein>
    <recommendedName>
        <fullName evidence="1">peptidylprolyl isomerase</fullName>
        <ecNumber evidence="1">5.2.1.8</ecNumber>
    </recommendedName>
</protein>
<dbReference type="InterPro" id="IPR044665">
    <property type="entry name" value="E_coli_cyclophilin_A-like"/>
</dbReference>
<feature type="domain" description="PPIase cyclophilin-type" evidence="6">
    <location>
        <begin position="201"/>
        <end position="361"/>
    </location>
</feature>
<dbReference type="GO" id="GO:0003755">
    <property type="term" value="F:peptidyl-prolyl cis-trans isomerase activity"/>
    <property type="evidence" value="ECO:0007669"/>
    <property type="project" value="UniProtKB-KW"/>
</dbReference>
<evidence type="ECO:0000313" key="8">
    <source>
        <dbReference type="Proteomes" id="UP000318453"/>
    </source>
</evidence>
<evidence type="ECO:0000256" key="2">
    <source>
        <dbReference type="ARBA" id="ARBA00023078"/>
    </source>
</evidence>
<accession>A0A5B8NTD5</accession>
<dbReference type="InterPro" id="IPR023222">
    <property type="entry name" value="PsbQ-like_dom_sf"/>
</dbReference>
<organism evidence="7 8">
    <name type="scientific">Euhalothece natronophila Z-M001</name>
    <dbReference type="NCBI Taxonomy" id="522448"/>
    <lineage>
        <taxon>Bacteria</taxon>
        <taxon>Bacillati</taxon>
        <taxon>Cyanobacteriota</taxon>
        <taxon>Cyanophyceae</taxon>
        <taxon>Oscillatoriophycideae</taxon>
        <taxon>Chroococcales</taxon>
        <taxon>Halothecacae</taxon>
        <taxon>Halothece cluster</taxon>
        <taxon>Euhalothece</taxon>
    </lineage>
</organism>
<dbReference type="Gene3D" id="2.40.100.10">
    <property type="entry name" value="Cyclophilin-like"/>
    <property type="match status" value="1"/>
</dbReference>
<dbReference type="CDD" id="cd01924">
    <property type="entry name" value="cyclophilin_TLP40_like"/>
    <property type="match status" value="1"/>
</dbReference>
<evidence type="ECO:0000259" key="6">
    <source>
        <dbReference type="PROSITE" id="PS50072"/>
    </source>
</evidence>
<dbReference type="KEGG" id="enn:FRE64_15955"/>
<dbReference type="RefSeq" id="WP_146297134.1">
    <property type="nucleotide sequence ID" value="NZ_CP042326.1"/>
</dbReference>
<evidence type="ECO:0000256" key="4">
    <source>
        <dbReference type="ARBA" id="ARBA00023235"/>
    </source>
</evidence>
<keyword evidence="2" id="KW-0793">Thylakoid</keyword>
<dbReference type="SUPFAM" id="SSF101112">
    <property type="entry name" value="Oxygen-evolving enhancer protein 3"/>
    <property type="match status" value="1"/>
</dbReference>
<dbReference type="SUPFAM" id="SSF50891">
    <property type="entry name" value="Cyclophilin-like"/>
    <property type="match status" value="1"/>
</dbReference>
<dbReference type="OrthoDB" id="9796864at2"/>
<proteinExistence type="predicted"/>
<dbReference type="Pfam" id="PF21329">
    <property type="entry name" value="CYP38_PsbQ-like"/>
    <property type="match status" value="1"/>
</dbReference>
<evidence type="ECO:0000256" key="1">
    <source>
        <dbReference type="ARBA" id="ARBA00013194"/>
    </source>
</evidence>
<reference evidence="7" key="1">
    <citation type="submission" date="2019-08" db="EMBL/GenBank/DDBJ databases">
        <title>Carotenoids and Carotenoid Binding Proteins in the Halophilic Cyanobacterium Euhalothece sp. ZM00.</title>
        <authorList>
            <person name="Cho S.M."/>
            <person name="Song J.Y."/>
            <person name="Park Y.-I."/>
        </authorList>
    </citation>
    <scope>NUCLEOTIDE SEQUENCE [LARGE SCALE GENOMIC DNA]</scope>
    <source>
        <strain evidence="7">Z-M001</strain>
    </source>
</reference>
<evidence type="ECO:0000313" key="7">
    <source>
        <dbReference type="EMBL" id="QDZ41300.1"/>
    </source>
</evidence>
<dbReference type="Pfam" id="PF00160">
    <property type="entry name" value="Pro_isomerase"/>
    <property type="match status" value="1"/>
</dbReference>
<keyword evidence="4 7" id="KW-0413">Isomerase</keyword>
<dbReference type="AlphaFoldDB" id="A0A5B8NTD5"/>
<dbReference type="PANTHER" id="PTHR43246">
    <property type="entry name" value="PEPTIDYL-PROLYL CIS-TRANS ISOMERASE CYP38, CHLOROPLASTIC"/>
    <property type="match status" value="1"/>
</dbReference>
<evidence type="ECO:0000256" key="5">
    <source>
        <dbReference type="SAM" id="Coils"/>
    </source>
</evidence>
<evidence type="ECO:0000256" key="3">
    <source>
        <dbReference type="ARBA" id="ARBA00023110"/>
    </source>
</evidence>
<name>A0A5B8NTD5_9CHRO</name>